<keyword evidence="4" id="KW-0433">Leucine-rich repeat</keyword>
<dbReference type="PRINTS" id="PR00019">
    <property type="entry name" value="LEURICHRPT"/>
</dbReference>
<comment type="similarity">
    <text evidence="2">Belongs to the RLP family.</text>
</comment>
<dbReference type="Gramene" id="TRITD4Av1G202370.1">
    <property type="protein sequence ID" value="TRITD4Av1G202370.1"/>
    <property type="gene ID" value="TRITD4Av1G202370"/>
</dbReference>
<gene>
    <name evidence="16" type="ORF">TRITD_4Av1G202370</name>
</gene>
<reference evidence="16 17" key="1">
    <citation type="submission" date="2017-09" db="EMBL/GenBank/DDBJ databases">
        <authorList>
            <consortium name="International Durum Wheat Genome Sequencing Consortium (IDWGSC)"/>
            <person name="Milanesi L."/>
        </authorList>
    </citation>
    <scope>NUCLEOTIDE SEQUENCE [LARGE SCALE GENOMIC DNA]</scope>
    <source>
        <strain evidence="17">cv. Svevo</strain>
    </source>
</reference>
<keyword evidence="11" id="KW-0675">Receptor</keyword>
<evidence type="ECO:0000259" key="15">
    <source>
        <dbReference type="Pfam" id="PF08263"/>
    </source>
</evidence>
<evidence type="ECO:0000256" key="9">
    <source>
        <dbReference type="ARBA" id="ARBA00022989"/>
    </source>
</evidence>
<keyword evidence="9 13" id="KW-1133">Transmembrane helix</keyword>
<dbReference type="EMBL" id="LT934117">
    <property type="protein sequence ID" value="VAH96034.1"/>
    <property type="molecule type" value="Genomic_DNA"/>
</dbReference>
<evidence type="ECO:0000256" key="2">
    <source>
        <dbReference type="ARBA" id="ARBA00009592"/>
    </source>
</evidence>
<keyword evidence="7 14" id="KW-0732">Signal</keyword>
<keyword evidence="8" id="KW-0677">Repeat</keyword>
<dbReference type="InterPro" id="IPR001611">
    <property type="entry name" value="Leu-rich_rpt"/>
</dbReference>
<evidence type="ECO:0000256" key="12">
    <source>
        <dbReference type="ARBA" id="ARBA00023180"/>
    </source>
</evidence>
<dbReference type="OMA" id="CKIAATI"/>
<dbReference type="InterPro" id="IPR032675">
    <property type="entry name" value="LRR_dom_sf"/>
</dbReference>
<evidence type="ECO:0000256" key="5">
    <source>
        <dbReference type="ARBA" id="ARBA00022626"/>
    </source>
</evidence>
<keyword evidence="10 13" id="KW-0472">Membrane</keyword>
<evidence type="ECO:0000256" key="11">
    <source>
        <dbReference type="ARBA" id="ARBA00023170"/>
    </source>
</evidence>
<evidence type="ECO:0000313" key="16">
    <source>
        <dbReference type="EMBL" id="VAH96034.1"/>
    </source>
</evidence>
<evidence type="ECO:0000256" key="14">
    <source>
        <dbReference type="SAM" id="SignalP"/>
    </source>
</evidence>
<keyword evidence="5" id="KW-1070">Brassinosteroid signaling pathway</keyword>
<dbReference type="FunFam" id="3.80.10.10:FF:000095">
    <property type="entry name" value="LRR receptor-like serine/threonine-protein kinase GSO1"/>
    <property type="match status" value="2"/>
</dbReference>
<comment type="subcellular location">
    <subcellularLocation>
        <location evidence="1">Cell membrane</location>
        <topology evidence="1">Single-pass type I membrane protein</topology>
    </subcellularLocation>
</comment>
<dbReference type="FunFam" id="3.80.10.10:FF:000111">
    <property type="entry name" value="LRR receptor-like serine/threonine-protein kinase ERECTA"/>
    <property type="match status" value="1"/>
</dbReference>
<dbReference type="SUPFAM" id="SSF52058">
    <property type="entry name" value="L domain-like"/>
    <property type="match status" value="1"/>
</dbReference>
<organism evidence="16 17">
    <name type="scientific">Triticum turgidum subsp. durum</name>
    <name type="common">Durum wheat</name>
    <name type="synonym">Triticum durum</name>
    <dbReference type="NCBI Taxonomy" id="4567"/>
    <lineage>
        <taxon>Eukaryota</taxon>
        <taxon>Viridiplantae</taxon>
        <taxon>Streptophyta</taxon>
        <taxon>Embryophyta</taxon>
        <taxon>Tracheophyta</taxon>
        <taxon>Spermatophyta</taxon>
        <taxon>Magnoliopsida</taxon>
        <taxon>Liliopsida</taxon>
        <taxon>Poales</taxon>
        <taxon>Poaceae</taxon>
        <taxon>BOP clade</taxon>
        <taxon>Pooideae</taxon>
        <taxon>Triticodae</taxon>
        <taxon>Triticeae</taxon>
        <taxon>Triticinae</taxon>
        <taxon>Triticum</taxon>
    </lineage>
</organism>
<proteinExistence type="inferred from homology"/>
<accession>A0A9R0SIP6</accession>
<evidence type="ECO:0000256" key="4">
    <source>
        <dbReference type="ARBA" id="ARBA00022614"/>
    </source>
</evidence>
<feature type="chain" id="PRO_5040410118" description="Leucine-rich repeat-containing N-terminal plant-type domain-containing protein" evidence="14">
    <location>
        <begin position="30"/>
        <end position="984"/>
    </location>
</feature>
<protein>
    <recommendedName>
        <fullName evidence="15">Leucine-rich repeat-containing N-terminal plant-type domain-containing protein</fullName>
    </recommendedName>
</protein>
<dbReference type="InterPro" id="IPR003591">
    <property type="entry name" value="Leu-rich_rpt_typical-subtyp"/>
</dbReference>
<evidence type="ECO:0000256" key="13">
    <source>
        <dbReference type="SAM" id="Phobius"/>
    </source>
</evidence>
<dbReference type="SUPFAM" id="SSF52075">
    <property type="entry name" value="Outer arm dynein light chain 1"/>
    <property type="match status" value="1"/>
</dbReference>
<dbReference type="Proteomes" id="UP000324705">
    <property type="component" value="Chromosome 4A"/>
</dbReference>
<dbReference type="FunFam" id="3.80.10.10:FF:001347">
    <property type="entry name" value="LRR receptor-like serine/threonine-protein kinase GSO2"/>
    <property type="match status" value="1"/>
</dbReference>
<keyword evidence="12" id="KW-0325">Glycoprotein</keyword>
<dbReference type="Pfam" id="PF00560">
    <property type="entry name" value="LRR_1"/>
    <property type="match status" value="5"/>
</dbReference>
<evidence type="ECO:0000256" key="8">
    <source>
        <dbReference type="ARBA" id="ARBA00022737"/>
    </source>
</evidence>
<dbReference type="SUPFAM" id="SSF52047">
    <property type="entry name" value="RNI-like"/>
    <property type="match status" value="1"/>
</dbReference>
<name>A0A9R0SIP6_TRITD</name>
<feature type="domain" description="Leucine-rich repeat-containing N-terminal plant-type" evidence="15">
    <location>
        <begin position="34"/>
        <end position="69"/>
    </location>
</feature>
<keyword evidence="6 13" id="KW-0812">Transmembrane</keyword>
<dbReference type="AlphaFoldDB" id="A0A9R0SIP6"/>
<dbReference type="SMART" id="SM00369">
    <property type="entry name" value="LRR_TYP"/>
    <property type="match status" value="11"/>
</dbReference>
<dbReference type="PANTHER" id="PTHR48063:SF21">
    <property type="entry name" value="LEUCINE-RICH REPEAT-CONTAINING N-TERMINAL PLANT-TYPE DOMAIN-CONTAINING PROTEIN"/>
    <property type="match status" value="1"/>
</dbReference>
<evidence type="ECO:0000256" key="3">
    <source>
        <dbReference type="ARBA" id="ARBA00022475"/>
    </source>
</evidence>
<dbReference type="Pfam" id="PF13855">
    <property type="entry name" value="LRR_8"/>
    <property type="match status" value="3"/>
</dbReference>
<dbReference type="PANTHER" id="PTHR48063">
    <property type="entry name" value="LRR RECEPTOR-LIKE KINASE"/>
    <property type="match status" value="1"/>
</dbReference>
<keyword evidence="3" id="KW-1003">Cell membrane</keyword>
<sequence length="984" mass="107581">MRGHTMLGLLTTLALCYLVIINNTRGTAACIAVERNALASFNASIIDPGGKLHTWQGENCCSWGGVSCSKKNGHVVRLDLGGYSLKGEISPSLAGLTRLVHLNLSHGDFGAVPIPEFIGSFKMLRYLDLSHAGFGGTAPPQLGNLSRLSYLDLGSFGGPGIIVDNFHWVSKLNSLRYLDLSWSYLAASVDWLQAVNMLPSLQVLRLNDASLPATDLTSLFQVNFTSLKLLNLKSNDLNSSLPNWIGELSALSELDMTSCGLSGMIPDDLGKLTSLTFIGLGDNKLTGAIPTSASRLCNLVQISLSGNLLSGDIAEAAKSLFPCMKRLQILELAGNNLTGSLSDWLKGMSGLRVLDLSGNSLSGVVPHSIGNLSSLIKLDISFNKLKGTLSEIHFANLSRLDTLDLASNWFRIVVKQSWVPPFQLINLGLHHCPVGPEFPSWLQSQTRIETIDLGNTGIRGALPDWIWNFSSSMTSLDVSTNKITGKLPASLEQSKMLKTLNMRSNKLEGNIPDLPFSVQVLDLSANNLSGSLPQSFQDKELHYLSLSENFISGVIPAEFCKMKSMELIDLSKNNLYGELPNCWHQESKLYVIDFSSNNLWGEIPSTIGYLSSLMSLHLSKNNLSGILPTSLQSCQTLVFLDLAENNLSGNIPRWIGDSLKSLILVSLGFNQFSGEIPEELSQLPALQYLDLSNNKLSGPIPRFLGKLTAFYLVNQEALCLANQNKLPVLQFKVYGIGDAYFSMYLDSVEATWKGRRLHFEGILCVLTGIDLSGNLLTGEIPSGIGFLSGIRFLNLSRNHIEGSIPSELGNMTIMESLDLSWNGLLGPVPHSLMSLAFVSIMDFSYNDLSGEIPSGPVLSTLRSDWFLGNKNLCGFPLNRICVPESNKYRHLKLLLRFDTLTCLFTLLGFAFGISTVFTTFICSAVARKAYFQFTDKVLGKLRTTVEMKLGINRMIPARRDPSMATRIQDSITCYELGQPSTAIM</sequence>
<evidence type="ECO:0000256" key="10">
    <source>
        <dbReference type="ARBA" id="ARBA00023136"/>
    </source>
</evidence>
<evidence type="ECO:0000256" key="7">
    <source>
        <dbReference type="ARBA" id="ARBA00022729"/>
    </source>
</evidence>
<keyword evidence="17" id="KW-1185">Reference proteome</keyword>
<dbReference type="InterPro" id="IPR046956">
    <property type="entry name" value="RLP23-like"/>
</dbReference>
<evidence type="ECO:0000256" key="6">
    <source>
        <dbReference type="ARBA" id="ARBA00022692"/>
    </source>
</evidence>
<feature type="transmembrane region" description="Helical" evidence="13">
    <location>
        <begin position="903"/>
        <end position="926"/>
    </location>
</feature>
<dbReference type="Pfam" id="PF08263">
    <property type="entry name" value="LRRNT_2"/>
    <property type="match status" value="1"/>
</dbReference>
<feature type="signal peptide" evidence="14">
    <location>
        <begin position="1"/>
        <end position="29"/>
    </location>
</feature>
<dbReference type="InterPro" id="IPR013210">
    <property type="entry name" value="LRR_N_plant-typ"/>
</dbReference>
<evidence type="ECO:0000256" key="1">
    <source>
        <dbReference type="ARBA" id="ARBA00004251"/>
    </source>
</evidence>
<dbReference type="GO" id="GO:0005886">
    <property type="term" value="C:plasma membrane"/>
    <property type="evidence" value="ECO:0007669"/>
    <property type="project" value="UniProtKB-SubCell"/>
</dbReference>
<evidence type="ECO:0000313" key="17">
    <source>
        <dbReference type="Proteomes" id="UP000324705"/>
    </source>
</evidence>
<dbReference type="Gene3D" id="3.80.10.10">
    <property type="entry name" value="Ribonuclease Inhibitor"/>
    <property type="match status" value="5"/>
</dbReference>
<dbReference type="GO" id="GO:0009742">
    <property type="term" value="P:brassinosteroid mediated signaling pathway"/>
    <property type="evidence" value="ECO:0007669"/>
    <property type="project" value="UniProtKB-KW"/>
</dbReference>